<dbReference type="EMBL" id="AMRM01000004">
    <property type="protein sequence ID" value="EKF20101.1"/>
    <property type="molecule type" value="Genomic_DNA"/>
</dbReference>
<dbReference type="Proteomes" id="UP000006786">
    <property type="component" value="Unassembled WGS sequence"/>
</dbReference>
<dbReference type="SUPFAM" id="SSF56300">
    <property type="entry name" value="Metallo-dependent phosphatases"/>
    <property type="match status" value="1"/>
</dbReference>
<dbReference type="STRING" id="391937.NA2_04906"/>
<dbReference type="Pfam" id="PF00149">
    <property type="entry name" value="Metallophos"/>
    <property type="match status" value="1"/>
</dbReference>
<dbReference type="PIRSF" id="PIRSF000887">
    <property type="entry name" value="Pesterase_MJ0037"/>
    <property type="match status" value="1"/>
</dbReference>
<dbReference type="InterPro" id="IPR029052">
    <property type="entry name" value="Metallo-depent_PP-like"/>
</dbReference>
<dbReference type="eggNOG" id="COG1407">
    <property type="taxonomic scope" value="Bacteria"/>
</dbReference>
<dbReference type="PATRIC" id="fig|391937.3.peg.1012"/>
<dbReference type="PANTHER" id="PTHR39323:SF1">
    <property type="entry name" value="BLR1149 PROTEIN"/>
    <property type="match status" value="1"/>
</dbReference>
<dbReference type="InterPro" id="IPR026336">
    <property type="entry name" value="PdeM-like"/>
</dbReference>
<dbReference type="GO" id="GO:0016787">
    <property type="term" value="F:hydrolase activity"/>
    <property type="evidence" value="ECO:0007669"/>
    <property type="project" value="InterPro"/>
</dbReference>
<dbReference type="PANTHER" id="PTHR39323">
    <property type="entry name" value="BLR1149 PROTEIN"/>
    <property type="match status" value="1"/>
</dbReference>
<sequence length="235" mass="24938">MNSLAPANDASTALTIAFGGAQAVCDRRGVLFFAALDLLVVSDLHLEKGAAFARRGRLLPPYDTAATLKRLAGVIADYDPGIVISLGDSFHDHDGAAEMPAPFRETLAGLMAKRDWYWIAGNHDPAPPADLPGHSAQEIAIDGLVFRHEPVPGAAPGEIAGHLHPGARIVRRGRSVRRACFACDGDRLIMPAFGSLTGTLNVLDRAFAGLFDRERLTAYMLGGKGIYAIAGGMLR</sequence>
<dbReference type="RefSeq" id="WP_008594862.1">
    <property type="nucleotide sequence ID" value="NZ_AMRM01000004.1"/>
</dbReference>
<keyword evidence="3" id="KW-1185">Reference proteome</keyword>
<dbReference type="Gene3D" id="3.60.21.10">
    <property type="match status" value="1"/>
</dbReference>
<protein>
    <submittedName>
        <fullName evidence="2">Metallophosphoesterase</fullName>
    </submittedName>
</protein>
<dbReference type="OrthoDB" id="9795838at2"/>
<evidence type="ECO:0000313" key="2">
    <source>
        <dbReference type="EMBL" id="EKF20101.1"/>
    </source>
</evidence>
<name>K2MD30_9HYPH</name>
<proteinExistence type="predicted"/>
<comment type="caution">
    <text evidence="2">The sequence shown here is derived from an EMBL/GenBank/DDBJ whole genome shotgun (WGS) entry which is preliminary data.</text>
</comment>
<reference evidence="2 3" key="1">
    <citation type="journal article" date="2012" name="J. Bacteriol.">
        <title>Genome Sequence of Nitratireductor pacificus Type Strain pht-3B.</title>
        <authorList>
            <person name="Lai Q."/>
            <person name="Li G."/>
            <person name="Shao Z."/>
        </authorList>
    </citation>
    <scope>NUCLEOTIDE SEQUENCE [LARGE SCALE GENOMIC DNA]</scope>
    <source>
        <strain evidence="3">pht-3B</strain>
    </source>
</reference>
<gene>
    <name evidence="2" type="ORF">NA2_04906</name>
</gene>
<dbReference type="InterPro" id="IPR004843">
    <property type="entry name" value="Calcineurin-like_PHP"/>
</dbReference>
<feature type="domain" description="Calcineurin-like phosphoesterase" evidence="1">
    <location>
        <begin position="38"/>
        <end position="133"/>
    </location>
</feature>
<dbReference type="NCBIfam" id="TIGR04123">
    <property type="entry name" value="P_estr_lig_assc"/>
    <property type="match status" value="1"/>
</dbReference>
<accession>K2MD30</accession>
<dbReference type="AlphaFoldDB" id="K2MD30"/>
<evidence type="ECO:0000259" key="1">
    <source>
        <dbReference type="Pfam" id="PF00149"/>
    </source>
</evidence>
<dbReference type="InterPro" id="IPR024173">
    <property type="entry name" value="Pesterase_MJ0037-like"/>
</dbReference>
<organism evidence="2 3">
    <name type="scientific">Nitratireductor pacificus pht-3B</name>
    <dbReference type="NCBI Taxonomy" id="391937"/>
    <lineage>
        <taxon>Bacteria</taxon>
        <taxon>Pseudomonadati</taxon>
        <taxon>Pseudomonadota</taxon>
        <taxon>Alphaproteobacteria</taxon>
        <taxon>Hyphomicrobiales</taxon>
        <taxon>Phyllobacteriaceae</taxon>
        <taxon>Nitratireductor</taxon>
    </lineage>
</organism>
<evidence type="ECO:0000313" key="3">
    <source>
        <dbReference type="Proteomes" id="UP000006786"/>
    </source>
</evidence>